<dbReference type="FunFam" id="3.40.50.11720:FF:000001">
    <property type="entry name" value="3-deoxy-D-manno-octulosonic acid transferase"/>
    <property type="match status" value="1"/>
</dbReference>
<evidence type="ECO:0000256" key="3">
    <source>
        <dbReference type="ARBA" id="ARBA00006380"/>
    </source>
</evidence>
<dbReference type="AlphaFoldDB" id="A0A8J7VSG7"/>
<evidence type="ECO:0000256" key="2">
    <source>
        <dbReference type="ARBA" id="ARBA00004713"/>
    </source>
</evidence>
<feature type="site" description="Transition state stabilizer" evidence="11">
    <location>
        <position position="216"/>
    </location>
</feature>
<keyword evidence="7" id="KW-0735">Signal-anchor</keyword>
<evidence type="ECO:0000256" key="4">
    <source>
        <dbReference type="ARBA" id="ARBA00012621"/>
    </source>
</evidence>
<sequence length="431" mass="46775">MRSSPARRALRGLYSLAMYLLAPLTLYHLVWRGMRQREYLQRWGERFGWLAARAPGGALWVHAVSVGEVNAAQPLVNAFRRAHPGRRLVVTTVTPTGSARGRALWGEGVEHLYLPYDMPGAVARFLDHVRPAAGVVMETEIWPNLFCQCQDRGIPLMIANARLSARSLRGYAPLRPLVRMALDAVALVAAQSQHDAHRYQVLGAAPERVRVTGNLKYDQDMDPALLPQAHAWRRGWGAARPVWIAASTHEEEVAAVLAAHRAVLARHPHALLLWAPRHPDRFAGVAAAAREAGFDVATRTRDRLPGPDTACFVVDTLGELMAFYAAADLAFVGGSLQPIGGHNLLEPAALGVPSVVGPETFNFAEITRALLRVDAVRQVADAEALAVAVSELLDDRVACARMGAAGRALVAEERGALARTLELLETLLPAA</sequence>
<comment type="subcellular location">
    <subcellularLocation>
        <location evidence="1">Cell inner membrane</location>
        <topology evidence="1">Single-pass membrane protein</topology>
        <orientation evidence="1">Cytoplasmic side</orientation>
    </subcellularLocation>
    <subcellularLocation>
        <location evidence="12">Cell membrane</location>
    </subcellularLocation>
</comment>
<evidence type="ECO:0000256" key="11">
    <source>
        <dbReference type="PIRSR" id="PIRSR639901-2"/>
    </source>
</evidence>
<comment type="similarity">
    <text evidence="3">Belongs to the glycosyltransferase group 1 family. Glycosyltransferase 30 subfamily.</text>
</comment>
<comment type="pathway">
    <text evidence="2 12">Bacterial outer membrane biogenesis; LPS core biosynthesis.</text>
</comment>
<dbReference type="PANTHER" id="PTHR42755">
    <property type="entry name" value="3-DEOXY-MANNO-OCTULOSONATE CYTIDYLYLTRANSFERASE"/>
    <property type="match status" value="1"/>
</dbReference>
<dbReference type="InterPro" id="IPR007507">
    <property type="entry name" value="Glycos_transf_N"/>
</dbReference>
<dbReference type="EMBL" id="JAGQFT020000011">
    <property type="protein sequence ID" value="MBS7458500.1"/>
    <property type="molecule type" value="Genomic_DNA"/>
</dbReference>
<evidence type="ECO:0000256" key="1">
    <source>
        <dbReference type="ARBA" id="ARBA00004388"/>
    </source>
</evidence>
<dbReference type="NCBIfam" id="NF004388">
    <property type="entry name" value="PRK05749.1-4"/>
    <property type="match status" value="1"/>
</dbReference>
<dbReference type="Proteomes" id="UP000675747">
    <property type="component" value="Unassembled WGS sequence"/>
</dbReference>
<dbReference type="EMBL" id="JAGQFT010000044">
    <property type="protein sequence ID" value="MBR0562302.1"/>
    <property type="molecule type" value="Genomic_DNA"/>
</dbReference>
<evidence type="ECO:0000259" key="13">
    <source>
        <dbReference type="Pfam" id="PF04413"/>
    </source>
</evidence>
<dbReference type="SUPFAM" id="SSF53756">
    <property type="entry name" value="UDP-Glycosyltransferase/glycogen phosphorylase"/>
    <property type="match status" value="1"/>
</dbReference>
<evidence type="ECO:0000313" key="14">
    <source>
        <dbReference type="EMBL" id="MBR0562302.1"/>
    </source>
</evidence>
<evidence type="ECO:0000256" key="9">
    <source>
        <dbReference type="ARBA" id="ARBA00049183"/>
    </source>
</evidence>
<keyword evidence="12" id="KW-0472">Membrane</keyword>
<protein>
    <recommendedName>
        <fullName evidence="5 12">3-deoxy-D-manno-octulosonic acid transferase</fullName>
        <shortName evidence="12">Kdo transferase</shortName>
        <ecNumber evidence="4 12">2.4.99.12</ecNumber>
    </recommendedName>
    <alternativeName>
        <fullName evidence="8 12">Lipid IV(A) 3-deoxy-D-manno-octulosonic acid transferase</fullName>
    </alternativeName>
</protein>
<keyword evidence="12" id="KW-0448">Lipopolysaccharide biosynthesis</keyword>
<evidence type="ECO:0000256" key="8">
    <source>
        <dbReference type="ARBA" id="ARBA00031445"/>
    </source>
</evidence>
<dbReference type="UniPathway" id="UPA00958"/>
<reference evidence="14" key="2">
    <citation type="submission" date="2021-04" db="EMBL/GenBank/DDBJ databases">
        <authorList>
            <person name="Karlyshev A.V."/>
        </authorList>
    </citation>
    <scope>NUCLEOTIDE SEQUENCE</scope>
    <source>
        <strain evidence="14">LMG 29479</strain>
    </source>
</reference>
<evidence type="ECO:0000313" key="15">
    <source>
        <dbReference type="EMBL" id="MBS7458500.1"/>
    </source>
</evidence>
<comment type="caution">
    <text evidence="14">The sequence shown here is derived from an EMBL/GenBank/DDBJ whole genome shotgun (WGS) entry which is preliminary data.</text>
</comment>
<evidence type="ECO:0000256" key="12">
    <source>
        <dbReference type="RuleBase" id="RU365103"/>
    </source>
</evidence>
<dbReference type="EC" id="2.4.99.12" evidence="4 12"/>
<dbReference type="FunFam" id="3.40.50.2000:FF:000032">
    <property type="entry name" value="3-deoxy-D-manno-octulosonic acid transferase"/>
    <property type="match status" value="1"/>
</dbReference>
<keyword evidence="6 12" id="KW-0808">Transferase</keyword>
<dbReference type="InterPro" id="IPR038107">
    <property type="entry name" value="Glycos_transf_N_sf"/>
</dbReference>
<organism evidence="14">
    <name type="scientific">Coralloluteibacterium stylophorae</name>
    <dbReference type="NCBI Taxonomy" id="1776034"/>
    <lineage>
        <taxon>Bacteria</taxon>
        <taxon>Pseudomonadati</taxon>
        <taxon>Pseudomonadota</taxon>
        <taxon>Gammaproteobacteria</taxon>
        <taxon>Lysobacterales</taxon>
        <taxon>Lysobacteraceae</taxon>
        <taxon>Coralloluteibacterium</taxon>
    </lineage>
</organism>
<feature type="transmembrane region" description="Helical" evidence="12">
    <location>
        <begin position="12"/>
        <end position="31"/>
    </location>
</feature>
<dbReference type="PANTHER" id="PTHR42755:SF1">
    <property type="entry name" value="3-DEOXY-D-MANNO-OCTULOSONIC ACID TRANSFERASE, MITOCHONDRIAL-RELATED"/>
    <property type="match status" value="1"/>
</dbReference>
<reference evidence="15 16" key="1">
    <citation type="journal article" date="2021" name="Microbiol. Resour. Announc.">
        <title>Draft Genome Sequence of Coralloluteibacterium stylophorae LMG 29479T.</title>
        <authorList>
            <person name="Karlyshev A.V."/>
            <person name="Kudryashova E.B."/>
            <person name="Ariskina E.V."/>
            <person name="Conroy A.P."/>
            <person name="Abidueva E.Y."/>
        </authorList>
    </citation>
    <scope>NUCLEOTIDE SEQUENCE [LARGE SCALE GENOMIC DNA]</scope>
    <source>
        <strain evidence="15 16">LMG 29479</strain>
    </source>
</reference>
<evidence type="ECO:0000256" key="10">
    <source>
        <dbReference type="PIRSR" id="PIRSR639901-1"/>
    </source>
</evidence>
<dbReference type="Gene3D" id="3.40.50.11720">
    <property type="entry name" value="3-Deoxy-D-manno-octulosonic-acid transferase, N-terminal domain"/>
    <property type="match status" value="1"/>
</dbReference>
<comment type="catalytic activity">
    <reaction evidence="9 12">
        <text>lipid IVA (E. coli) + CMP-3-deoxy-beta-D-manno-octulosonate = alpha-Kdo-(2-&gt;6)-lipid IVA (E. coli) + CMP + H(+)</text>
        <dbReference type="Rhea" id="RHEA:28066"/>
        <dbReference type="ChEBI" id="CHEBI:15378"/>
        <dbReference type="ChEBI" id="CHEBI:58603"/>
        <dbReference type="ChEBI" id="CHEBI:60364"/>
        <dbReference type="ChEBI" id="CHEBI:60377"/>
        <dbReference type="ChEBI" id="CHEBI:85987"/>
        <dbReference type="EC" id="2.4.99.12"/>
    </reaction>
</comment>
<feature type="site" description="Transition state stabilizer" evidence="11">
    <location>
        <position position="138"/>
    </location>
</feature>
<dbReference type="GO" id="GO:0009245">
    <property type="term" value="P:lipid A biosynthetic process"/>
    <property type="evidence" value="ECO:0007669"/>
    <property type="project" value="TreeGrafter"/>
</dbReference>
<keyword evidence="12" id="KW-0812">Transmembrane</keyword>
<keyword evidence="12" id="KW-1133">Transmembrane helix</keyword>
<keyword evidence="12" id="KW-1003">Cell membrane</keyword>
<name>A0A8J7VSG7_9GAMM</name>
<dbReference type="GO" id="GO:0043842">
    <property type="term" value="F:Kdo transferase activity"/>
    <property type="evidence" value="ECO:0007669"/>
    <property type="project" value="UniProtKB-EC"/>
</dbReference>
<dbReference type="Gene3D" id="3.40.50.2000">
    <property type="entry name" value="Glycogen Phosphorylase B"/>
    <property type="match status" value="1"/>
</dbReference>
<gene>
    <name evidence="14" type="primary">waaA</name>
    <name evidence="15" type="ORF">KB893_015280</name>
    <name evidence="14" type="ORF">KB893_07210</name>
</gene>
<evidence type="ECO:0000256" key="6">
    <source>
        <dbReference type="ARBA" id="ARBA00022679"/>
    </source>
</evidence>
<accession>A0A8J7VSG7</accession>
<dbReference type="InterPro" id="IPR039901">
    <property type="entry name" value="Kdotransferase"/>
</dbReference>
<keyword evidence="14" id="KW-0328">Glycosyltransferase</keyword>
<evidence type="ECO:0000256" key="5">
    <source>
        <dbReference type="ARBA" id="ARBA00019077"/>
    </source>
</evidence>
<comment type="function">
    <text evidence="12">Involved in lipopolysaccharide (LPS) biosynthesis. Catalyzes the transfer of 3-deoxy-D-manno-octulosonate (Kdo) residue(s) from CMP-Kdo to lipid IV(A), the tetraacyldisaccharide-1,4'-bisphosphate precursor of lipid A.</text>
</comment>
<evidence type="ECO:0000313" key="16">
    <source>
        <dbReference type="Proteomes" id="UP000675747"/>
    </source>
</evidence>
<dbReference type="GO" id="GO:0005886">
    <property type="term" value="C:plasma membrane"/>
    <property type="evidence" value="ECO:0007669"/>
    <property type="project" value="UniProtKB-SubCell"/>
</dbReference>
<keyword evidence="16" id="KW-1185">Reference proteome</keyword>
<feature type="domain" description="3-deoxy-D-manno-octulosonic-acid transferase N-terminal" evidence="13">
    <location>
        <begin position="41"/>
        <end position="219"/>
    </location>
</feature>
<dbReference type="GO" id="GO:0009244">
    <property type="term" value="P:lipopolysaccharide core region biosynthetic process"/>
    <property type="evidence" value="ECO:0007669"/>
    <property type="project" value="UniProtKB-UniRule"/>
</dbReference>
<proteinExistence type="inferred from homology"/>
<dbReference type="Pfam" id="PF04413">
    <property type="entry name" value="Glycos_transf_N"/>
    <property type="match status" value="1"/>
</dbReference>
<evidence type="ECO:0000256" key="7">
    <source>
        <dbReference type="ARBA" id="ARBA00022968"/>
    </source>
</evidence>
<feature type="active site" description="Proton acceptor" evidence="10">
    <location>
        <position position="68"/>
    </location>
</feature>
<dbReference type="RefSeq" id="WP_211926247.1">
    <property type="nucleotide sequence ID" value="NZ_JAGQFT020000011.1"/>
</dbReference>